<evidence type="ECO:0000313" key="1">
    <source>
        <dbReference type="EMBL" id="CAG6708771.1"/>
    </source>
</evidence>
<protein>
    <submittedName>
        <fullName evidence="1">Uncharacterized protein</fullName>
    </submittedName>
</protein>
<name>A0A8D8UKF5_9HEMI</name>
<organism evidence="1">
    <name type="scientific">Cacopsylla melanoneura</name>
    <dbReference type="NCBI Taxonomy" id="428564"/>
    <lineage>
        <taxon>Eukaryota</taxon>
        <taxon>Metazoa</taxon>
        <taxon>Ecdysozoa</taxon>
        <taxon>Arthropoda</taxon>
        <taxon>Hexapoda</taxon>
        <taxon>Insecta</taxon>
        <taxon>Pterygota</taxon>
        <taxon>Neoptera</taxon>
        <taxon>Paraneoptera</taxon>
        <taxon>Hemiptera</taxon>
        <taxon>Sternorrhyncha</taxon>
        <taxon>Psylloidea</taxon>
        <taxon>Psyllidae</taxon>
        <taxon>Psyllinae</taxon>
        <taxon>Cacopsylla</taxon>
    </lineage>
</organism>
<dbReference type="AlphaFoldDB" id="A0A8D8UKF5"/>
<proteinExistence type="predicted"/>
<dbReference type="PROSITE" id="PS51257">
    <property type="entry name" value="PROKAR_LIPOPROTEIN"/>
    <property type="match status" value="1"/>
</dbReference>
<accession>A0A8D8UKF5</accession>
<dbReference type="EMBL" id="HBUF01345339">
    <property type="protein sequence ID" value="CAG6708776.1"/>
    <property type="molecule type" value="Transcribed_RNA"/>
</dbReference>
<dbReference type="EMBL" id="HBUF01345337">
    <property type="protein sequence ID" value="CAG6708771.1"/>
    <property type="molecule type" value="Transcribed_RNA"/>
</dbReference>
<reference evidence="1" key="1">
    <citation type="submission" date="2021-05" db="EMBL/GenBank/DDBJ databases">
        <authorList>
            <person name="Alioto T."/>
            <person name="Alioto T."/>
            <person name="Gomez Garrido J."/>
        </authorList>
    </citation>
    <scope>NUCLEOTIDE SEQUENCE</scope>
</reference>
<sequence>MRYCALILPIFMASCAIVCLYCPFPWLHARLCAYCSFESICNLGKVVLFGGKVASPFEIYAGSPWYIVYSLVKEYHFNITVLFVKLFTSEFCTCVLSSCVFKYILVKS</sequence>